<dbReference type="Proteomes" id="UP000282322">
    <property type="component" value="Unassembled WGS sequence"/>
</dbReference>
<dbReference type="InterPro" id="IPR005146">
    <property type="entry name" value="B3/B4_tRNA-bd"/>
</dbReference>
<feature type="domain" description="B3/B4 tRNA-binding" evidence="1">
    <location>
        <begin position="60"/>
        <end position="212"/>
    </location>
</feature>
<dbReference type="SUPFAM" id="SSF56037">
    <property type="entry name" value="PheT/TilS domain"/>
    <property type="match status" value="1"/>
</dbReference>
<dbReference type="InterPro" id="IPR020825">
    <property type="entry name" value="Phe-tRNA_synthase-like_B3/B4"/>
</dbReference>
<dbReference type="GO" id="GO:0003723">
    <property type="term" value="F:RNA binding"/>
    <property type="evidence" value="ECO:0007669"/>
    <property type="project" value="InterPro"/>
</dbReference>
<accession>A0A3P3R7U0</accession>
<dbReference type="SMART" id="SM00873">
    <property type="entry name" value="B3_4"/>
    <property type="match status" value="1"/>
</dbReference>
<dbReference type="PANTHER" id="PTHR39209">
    <property type="match status" value="1"/>
</dbReference>
<dbReference type="PANTHER" id="PTHR39209:SF2">
    <property type="entry name" value="CYTOPLASMIC PROTEIN"/>
    <property type="match status" value="1"/>
</dbReference>
<comment type="caution">
    <text evidence="2">The sequence shown here is derived from an EMBL/GenBank/DDBJ whole genome shotgun (WGS) entry which is preliminary data.</text>
</comment>
<gene>
    <name evidence="2" type="ORF">EIK79_12385</name>
</gene>
<dbReference type="RefSeq" id="WP_124955424.1">
    <property type="nucleotide sequence ID" value="NZ_RRCH01000028.1"/>
</dbReference>
<dbReference type="AlphaFoldDB" id="A0A3P3R7U0"/>
<sequence>MDSNTLVVTDDVRALGIAPVGCQIRNLDVQSGTNALNAEINEVNQLTGDASAVLASDVVDGSRELFHRLGRSDQEPAGEQLVKLIEARGFNRNNNIVDAYNIVGVQSGAILGMHDTGEIDGPITIRRADGGETMLPIFHEEPETAAEGDLLWESDGDLLALLGPVSRDADAFKVTESTDDVLLVVPGNPAMSEADGRALCRDTFELIKRTCPTATMEFLDVQRGVTTGSRAATPADD</sequence>
<evidence type="ECO:0000313" key="2">
    <source>
        <dbReference type="EMBL" id="RRJ29434.1"/>
    </source>
</evidence>
<dbReference type="Gene3D" id="3.50.40.10">
    <property type="entry name" value="Phenylalanyl-trna Synthetase, Chain B, domain 3"/>
    <property type="match status" value="1"/>
</dbReference>
<dbReference type="OrthoDB" id="35982at2157"/>
<dbReference type="Pfam" id="PF03483">
    <property type="entry name" value="B3_4"/>
    <property type="match status" value="1"/>
</dbReference>
<organism evidence="2 3">
    <name type="scientific">Halocatena pleomorpha</name>
    <dbReference type="NCBI Taxonomy" id="1785090"/>
    <lineage>
        <taxon>Archaea</taxon>
        <taxon>Methanobacteriati</taxon>
        <taxon>Methanobacteriota</taxon>
        <taxon>Stenosarchaea group</taxon>
        <taxon>Halobacteria</taxon>
        <taxon>Halobacteriales</taxon>
        <taxon>Natronomonadaceae</taxon>
        <taxon>Halocatena</taxon>
    </lineage>
</organism>
<keyword evidence="3" id="KW-1185">Reference proteome</keyword>
<dbReference type="EMBL" id="RRCH01000028">
    <property type="protein sequence ID" value="RRJ29434.1"/>
    <property type="molecule type" value="Genomic_DNA"/>
</dbReference>
<evidence type="ECO:0000313" key="3">
    <source>
        <dbReference type="Proteomes" id="UP000282322"/>
    </source>
</evidence>
<reference evidence="2 3" key="1">
    <citation type="submission" date="2018-11" db="EMBL/GenBank/DDBJ databases">
        <title>Taxonoimc description of Halomarina strain SPP-AMP-1.</title>
        <authorList>
            <person name="Pal Y."/>
            <person name="Srinivasana K."/>
            <person name="Verma A."/>
            <person name="Kumar P."/>
        </authorList>
    </citation>
    <scope>NUCLEOTIDE SEQUENCE [LARGE SCALE GENOMIC DNA]</scope>
    <source>
        <strain evidence="2 3">SPP-AMP-1</strain>
    </source>
</reference>
<evidence type="ECO:0000259" key="1">
    <source>
        <dbReference type="SMART" id="SM00873"/>
    </source>
</evidence>
<name>A0A3P3R7U0_9EURY</name>
<dbReference type="GO" id="GO:0004826">
    <property type="term" value="F:phenylalanine-tRNA ligase activity"/>
    <property type="evidence" value="ECO:0007669"/>
    <property type="project" value="InterPro"/>
</dbReference>
<protein>
    <recommendedName>
        <fullName evidence="1">B3/B4 tRNA-binding domain-containing protein</fullName>
    </recommendedName>
</protein>
<proteinExistence type="predicted"/>